<dbReference type="EMBL" id="BDIP01004922">
    <property type="protein sequence ID" value="GIQ89325.1"/>
    <property type="molecule type" value="Genomic_DNA"/>
</dbReference>
<accession>A0A9K3GNZ4</accession>
<feature type="non-terminal residue" evidence="1">
    <location>
        <position position="1"/>
    </location>
</feature>
<keyword evidence="2" id="KW-1185">Reference proteome</keyword>
<dbReference type="Proteomes" id="UP000265618">
    <property type="component" value="Unassembled WGS sequence"/>
</dbReference>
<dbReference type="Gene3D" id="1.25.40.180">
    <property type="match status" value="1"/>
</dbReference>
<gene>
    <name evidence="1" type="ORF">KIPB_011761</name>
</gene>
<evidence type="ECO:0000313" key="1">
    <source>
        <dbReference type="EMBL" id="GIQ89325.1"/>
    </source>
</evidence>
<reference evidence="1 2" key="1">
    <citation type="journal article" date="2018" name="PLoS ONE">
        <title>The draft genome of Kipferlia bialata reveals reductive genome evolution in fornicate parasites.</title>
        <authorList>
            <person name="Tanifuji G."/>
            <person name="Takabayashi S."/>
            <person name="Kume K."/>
            <person name="Takagi M."/>
            <person name="Nakayama T."/>
            <person name="Kamikawa R."/>
            <person name="Inagaki Y."/>
            <person name="Hashimoto T."/>
        </authorList>
    </citation>
    <scope>NUCLEOTIDE SEQUENCE [LARGE SCALE GENOMIC DNA]</scope>
    <source>
        <strain evidence="1">NY0173</strain>
    </source>
</reference>
<sequence length="492" mass="54497">KGFSTQTPDPGSCQGPTTGSAQRSLILATGIHQTVIESLRDPLSDQSVGGEECSLLRVLSGAVDQRCHSLYPRVKESGSSLVLTHEQDLLTDRIGLSARHIIGEMTAENFQEQSDQLVDTLREMVSPDLCAVVPLADRLLMVEQLAEAIFDKACTDRSFRDISGQILLELDFNLDFVIIFPDEYTTSDGAFTPSTGGFQDELAANRTRLEYLLNKSQAALEGLRSNPQADPVRKMMVGNSIKKYTIMLQSLDDASVPNAMLLHEMSFCRLKKHIVNFARYECEQLSPCKLGILPNDSLSEGENVCRRELCRQHLFGSIRLIGTLCNNYLVLGLMLAQSCLCPLVLGPVLDAAVHKYMDHEIMSSGKMGTLKTQAQEGIAQVPAHLIIHYLQQFHDTFGTDIYEVEPDSSYQFNYVSIEMAVVLLNTVPALTEPSFAKAELFPSYRTFTLDNLLDMVTHIFHGIAKDHSHPPRIRAMLHAALGMDEESSSESL</sequence>
<dbReference type="AlphaFoldDB" id="A0A9K3GNZ4"/>
<proteinExistence type="predicted"/>
<evidence type="ECO:0000313" key="2">
    <source>
        <dbReference type="Proteomes" id="UP000265618"/>
    </source>
</evidence>
<organism evidence="1 2">
    <name type="scientific">Kipferlia bialata</name>
    <dbReference type="NCBI Taxonomy" id="797122"/>
    <lineage>
        <taxon>Eukaryota</taxon>
        <taxon>Metamonada</taxon>
        <taxon>Carpediemonas-like organisms</taxon>
        <taxon>Kipferlia</taxon>
    </lineage>
</organism>
<comment type="caution">
    <text evidence="1">The sequence shown here is derived from an EMBL/GenBank/DDBJ whole genome shotgun (WGS) entry which is preliminary data.</text>
</comment>
<name>A0A9K3GNZ4_9EUKA</name>
<protein>
    <submittedName>
        <fullName evidence="1">Uncharacterized protein</fullName>
    </submittedName>
</protein>